<name>A0ABZ2FWT5_9SPHN</name>
<reference evidence="1 2" key="1">
    <citation type="submission" date="2024-02" db="EMBL/GenBank/DDBJ databases">
        <title>Full genome sequence of Sphingomonas kaistensis.</title>
        <authorList>
            <person name="Poletto B.L."/>
            <person name="Silva G."/>
            <person name="Galante D."/>
            <person name="Campos K.R."/>
            <person name="Santos M.B.N."/>
            <person name="Sacchi C.T."/>
        </authorList>
    </citation>
    <scope>NUCLEOTIDE SEQUENCE [LARGE SCALE GENOMIC DNA]</scope>
    <source>
        <strain evidence="1 2">MA4R</strain>
    </source>
</reference>
<protein>
    <submittedName>
        <fullName evidence="1">Uncharacterized protein</fullName>
    </submittedName>
</protein>
<evidence type="ECO:0000313" key="1">
    <source>
        <dbReference type="EMBL" id="WWM69145.1"/>
    </source>
</evidence>
<dbReference type="RefSeq" id="WP_338501049.1">
    <property type="nucleotide sequence ID" value="NZ_CP145607.1"/>
</dbReference>
<gene>
    <name evidence="1" type="ORF">V6R86_00115</name>
</gene>
<sequence length="122" mass="12716">MSDEQLTSFIDGTGGHAANKRLFKDRVAHSDAAFDVAAGAPAAWLAKITAGEHVHPKSAKEAGQIGRALQGIGDAGLADIERLRSIAGDCLDAIAGSRAAAPGSYIRRGIARIDELADRLRQ</sequence>
<dbReference type="EMBL" id="CP145607">
    <property type="protein sequence ID" value="WWM69145.1"/>
    <property type="molecule type" value="Genomic_DNA"/>
</dbReference>
<organism evidence="1 2">
    <name type="scientific">Sphingomonas kaistensis</name>
    <dbReference type="NCBI Taxonomy" id="298708"/>
    <lineage>
        <taxon>Bacteria</taxon>
        <taxon>Pseudomonadati</taxon>
        <taxon>Pseudomonadota</taxon>
        <taxon>Alphaproteobacteria</taxon>
        <taxon>Sphingomonadales</taxon>
        <taxon>Sphingomonadaceae</taxon>
        <taxon>Sphingomonas</taxon>
    </lineage>
</organism>
<keyword evidence="2" id="KW-1185">Reference proteome</keyword>
<dbReference type="Proteomes" id="UP001382935">
    <property type="component" value="Chromosome"/>
</dbReference>
<evidence type="ECO:0000313" key="2">
    <source>
        <dbReference type="Proteomes" id="UP001382935"/>
    </source>
</evidence>
<proteinExistence type="predicted"/>
<accession>A0ABZ2FWT5</accession>